<keyword evidence="4" id="KW-0411">Iron-sulfur</keyword>
<organism evidence="6 7">
    <name type="scientific">Pontixanthobacter aquaemixtae</name>
    <dbReference type="NCBI Taxonomy" id="1958940"/>
    <lineage>
        <taxon>Bacteria</taxon>
        <taxon>Pseudomonadati</taxon>
        <taxon>Pseudomonadota</taxon>
        <taxon>Alphaproteobacteria</taxon>
        <taxon>Sphingomonadales</taxon>
        <taxon>Erythrobacteraceae</taxon>
        <taxon>Pontixanthobacter</taxon>
    </lineage>
</organism>
<protein>
    <submittedName>
        <fullName evidence="6">Endonuclease III</fullName>
    </submittedName>
</protein>
<keyword evidence="6" id="KW-0540">Nuclease</keyword>
<evidence type="ECO:0000256" key="4">
    <source>
        <dbReference type="ARBA" id="ARBA00023014"/>
    </source>
</evidence>
<evidence type="ECO:0000256" key="2">
    <source>
        <dbReference type="ARBA" id="ARBA00022723"/>
    </source>
</evidence>
<dbReference type="Proteomes" id="UP000442714">
    <property type="component" value="Unassembled WGS sequence"/>
</dbReference>
<dbReference type="InterPro" id="IPR023170">
    <property type="entry name" value="HhH_base_excis_C"/>
</dbReference>
<keyword evidence="7" id="KW-1185">Reference proteome</keyword>
<sequence>MQLPLGSDPRTEILRRIHSALIKHFGRIIRPDDKRRDPVWTLVQGVIGARSKTAVSNAATDALLDRFGTWEAVAAAPLDAVKQVLSRQTFPEQSARRLRDCLNQIMAERGQVDLRHLSNLPTGHAMAWLETLPGVARKISAGVVNTSIFDRPALVIDGNHLRVIRRMGLVPPKADITRAYDALAPVLPGEWTARDIDEHHLLVKRAGQTFCRPSRMDCGACPLRDDCATAKR</sequence>
<name>A0A844ZW18_9SPHN</name>
<dbReference type="PANTHER" id="PTHR10359">
    <property type="entry name" value="A/G-SPECIFIC ADENINE GLYCOSYLASE/ENDONUCLEASE III"/>
    <property type="match status" value="1"/>
</dbReference>
<dbReference type="CDD" id="cd00056">
    <property type="entry name" value="ENDO3c"/>
    <property type="match status" value="1"/>
</dbReference>
<keyword evidence="3" id="KW-0408">Iron</keyword>
<feature type="domain" description="HhH-GPD" evidence="5">
    <location>
        <begin position="47"/>
        <end position="206"/>
    </location>
</feature>
<keyword evidence="1" id="KW-0004">4Fe-4S</keyword>
<dbReference type="InterPro" id="IPR011257">
    <property type="entry name" value="DNA_glycosylase"/>
</dbReference>
<evidence type="ECO:0000256" key="1">
    <source>
        <dbReference type="ARBA" id="ARBA00022485"/>
    </source>
</evidence>
<evidence type="ECO:0000259" key="5">
    <source>
        <dbReference type="SMART" id="SM00478"/>
    </source>
</evidence>
<evidence type="ECO:0000313" key="7">
    <source>
        <dbReference type="Proteomes" id="UP000442714"/>
    </source>
</evidence>
<accession>A0A844ZW18</accession>
<dbReference type="OrthoDB" id="9800977at2"/>
<dbReference type="SMART" id="SM00478">
    <property type="entry name" value="ENDO3c"/>
    <property type="match status" value="1"/>
</dbReference>
<dbReference type="GO" id="GO:0006284">
    <property type="term" value="P:base-excision repair"/>
    <property type="evidence" value="ECO:0007669"/>
    <property type="project" value="InterPro"/>
</dbReference>
<dbReference type="SUPFAM" id="SSF48150">
    <property type="entry name" value="DNA-glycosylase"/>
    <property type="match status" value="1"/>
</dbReference>
<reference evidence="6 7" key="1">
    <citation type="submission" date="2019-12" db="EMBL/GenBank/DDBJ databases">
        <title>Genomic-based taxomic classification of the family Erythrobacteraceae.</title>
        <authorList>
            <person name="Xu L."/>
        </authorList>
    </citation>
    <scope>NUCLEOTIDE SEQUENCE [LARGE SCALE GENOMIC DNA]</scope>
    <source>
        <strain evidence="6 7">KCTC 52763</strain>
    </source>
</reference>
<evidence type="ECO:0000313" key="6">
    <source>
        <dbReference type="EMBL" id="MXO91654.1"/>
    </source>
</evidence>
<proteinExistence type="predicted"/>
<dbReference type="InterPro" id="IPR003265">
    <property type="entry name" value="HhH-GPD_domain"/>
</dbReference>
<comment type="caution">
    <text evidence="6">The sequence shown here is derived from an EMBL/GenBank/DDBJ whole genome shotgun (WGS) entry which is preliminary data.</text>
</comment>
<keyword evidence="2" id="KW-0479">Metal-binding</keyword>
<dbReference type="GO" id="GO:0051539">
    <property type="term" value="F:4 iron, 4 sulfur cluster binding"/>
    <property type="evidence" value="ECO:0007669"/>
    <property type="project" value="UniProtKB-KW"/>
</dbReference>
<dbReference type="GO" id="GO:0046872">
    <property type="term" value="F:metal ion binding"/>
    <property type="evidence" value="ECO:0007669"/>
    <property type="project" value="UniProtKB-KW"/>
</dbReference>
<dbReference type="Gene3D" id="1.10.340.30">
    <property type="entry name" value="Hypothetical protein, domain 2"/>
    <property type="match status" value="1"/>
</dbReference>
<gene>
    <name evidence="6" type="ORF">GRI41_12525</name>
</gene>
<keyword evidence="6" id="KW-0255">Endonuclease</keyword>
<dbReference type="AlphaFoldDB" id="A0A844ZW18"/>
<keyword evidence="6" id="KW-0378">Hydrolase</keyword>
<dbReference type="PIRSF" id="PIRSF001435">
    <property type="entry name" value="Nth"/>
    <property type="match status" value="1"/>
</dbReference>
<dbReference type="RefSeq" id="WP_160605329.1">
    <property type="nucleotide sequence ID" value="NZ_WTYX01000002.1"/>
</dbReference>
<evidence type="ECO:0000256" key="3">
    <source>
        <dbReference type="ARBA" id="ARBA00023004"/>
    </source>
</evidence>
<dbReference type="GO" id="GO:0004519">
    <property type="term" value="F:endonuclease activity"/>
    <property type="evidence" value="ECO:0007669"/>
    <property type="project" value="UniProtKB-KW"/>
</dbReference>
<dbReference type="EMBL" id="WTYX01000002">
    <property type="protein sequence ID" value="MXO91654.1"/>
    <property type="molecule type" value="Genomic_DNA"/>
</dbReference>
<dbReference type="Gene3D" id="1.10.1670.10">
    <property type="entry name" value="Helix-hairpin-Helix base-excision DNA repair enzymes (C-terminal)"/>
    <property type="match status" value="1"/>
</dbReference>